<evidence type="ECO:0000256" key="1">
    <source>
        <dbReference type="SAM" id="MobiDB-lite"/>
    </source>
</evidence>
<protein>
    <submittedName>
        <fullName evidence="3">FAS-associated factor 1</fullName>
    </submittedName>
</protein>
<evidence type="ECO:0000259" key="2">
    <source>
        <dbReference type="SMART" id="SM00594"/>
    </source>
</evidence>
<name>A0A0A9W1J4_LYGHE</name>
<dbReference type="EMBL" id="GBRD01015690">
    <property type="protein sequence ID" value="JAG50136.1"/>
    <property type="molecule type" value="Transcribed_RNA"/>
</dbReference>
<evidence type="ECO:0000313" key="4">
    <source>
        <dbReference type="EMBL" id="JAG50136.1"/>
    </source>
</evidence>
<feature type="region of interest" description="Disordered" evidence="1">
    <location>
        <begin position="208"/>
        <end position="235"/>
    </location>
</feature>
<dbReference type="SMART" id="SM00594">
    <property type="entry name" value="UAS"/>
    <property type="match status" value="1"/>
</dbReference>
<accession>A0A0A9W1J4</accession>
<evidence type="ECO:0000313" key="3">
    <source>
        <dbReference type="EMBL" id="JAG02312.1"/>
    </source>
</evidence>
<dbReference type="EMBL" id="GBHO01041292">
    <property type="protein sequence ID" value="JAG02312.1"/>
    <property type="molecule type" value="Transcribed_RNA"/>
</dbReference>
<reference evidence="3" key="1">
    <citation type="journal article" date="2014" name="PLoS ONE">
        <title>Transcriptome-Based Identification of ABC Transporters in the Western Tarnished Plant Bug Lygus hesperus.</title>
        <authorList>
            <person name="Hull J.J."/>
            <person name="Chaney K."/>
            <person name="Geib S.M."/>
            <person name="Fabrick J.A."/>
            <person name="Brent C.S."/>
            <person name="Walsh D."/>
            <person name="Lavine L.C."/>
        </authorList>
    </citation>
    <scope>NUCLEOTIDE SEQUENCE</scope>
</reference>
<dbReference type="InterPro" id="IPR006577">
    <property type="entry name" value="UAS"/>
</dbReference>
<proteinExistence type="predicted"/>
<feature type="domain" description="UAS" evidence="2">
    <location>
        <begin position="14"/>
        <end position="160"/>
    </location>
</feature>
<organism evidence="3">
    <name type="scientific">Lygus hesperus</name>
    <name type="common">Western plant bug</name>
    <dbReference type="NCBI Taxonomy" id="30085"/>
    <lineage>
        <taxon>Eukaryota</taxon>
        <taxon>Metazoa</taxon>
        <taxon>Ecdysozoa</taxon>
        <taxon>Arthropoda</taxon>
        <taxon>Hexapoda</taxon>
        <taxon>Insecta</taxon>
        <taxon>Pterygota</taxon>
        <taxon>Neoptera</taxon>
        <taxon>Paraneoptera</taxon>
        <taxon>Hemiptera</taxon>
        <taxon>Heteroptera</taxon>
        <taxon>Panheteroptera</taxon>
        <taxon>Cimicomorpha</taxon>
        <taxon>Miridae</taxon>
        <taxon>Mirini</taxon>
        <taxon>Lygus</taxon>
    </lineage>
</organism>
<feature type="compositionally biased region" description="Basic and acidic residues" evidence="1">
    <location>
        <begin position="208"/>
        <end position="221"/>
    </location>
</feature>
<dbReference type="InterPro" id="IPR049483">
    <property type="entry name" value="FAF1_2-like_UAS"/>
</dbReference>
<reference evidence="4" key="3">
    <citation type="submission" date="2014-09" db="EMBL/GenBank/DDBJ databases">
        <authorList>
            <person name="Magalhaes I.L.F."/>
            <person name="Oliveira U."/>
            <person name="Santos F.R."/>
            <person name="Vidigal T.H.D.A."/>
            <person name="Brescovit A.D."/>
            <person name="Santos A.J."/>
        </authorList>
    </citation>
    <scope>NUCLEOTIDE SEQUENCE</scope>
</reference>
<dbReference type="Pfam" id="PF21021">
    <property type="entry name" value="FAF1"/>
    <property type="match status" value="1"/>
</dbReference>
<reference evidence="3" key="2">
    <citation type="submission" date="2014-07" db="EMBL/GenBank/DDBJ databases">
        <authorList>
            <person name="Hull J."/>
        </authorList>
    </citation>
    <scope>NUCLEOTIDE SEQUENCE</scope>
</reference>
<dbReference type="Gene3D" id="3.40.30.10">
    <property type="entry name" value="Glutaredoxin"/>
    <property type="match status" value="1"/>
</dbReference>
<gene>
    <name evidence="3" type="primary">FAF1_0</name>
    <name evidence="3" type="ORF">CM83_7047</name>
</gene>
<sequence>MSKEDTAQAQIVHEFVMSFNRAVPDFPLMFRGTLDKAISACWPKNAKLGDRRRMLALYVQKGFDEGFRKFVECLSSPRMKMILMESFVVWGWDVEDPERFTDLMALVIEKLDEAGKEIAPELKNNPFPKMYLMDKPHDVITLTHKISELPSEDQMFLELEAIIRPKITGSVDKLQPMDFREKRKSTSTQKETLGDRIERRASIIAEHQKGAEAAKRPDERAGGAVRAAAGGTGRHRLQVPLQQHVSRAPLLRGRHRRWSRQLPHIHRLLP</sequence>
<dbReference type="AlphaFoldDB" id="A0A0A9W1J4"/>